<dbReference type="Proteomes" id="UP001596492">
    <property type="component" value="Unassembled WGS sequence"/>
</dbReference>
<comment type="caution">
    <text evidence="1">The sequence shown here is derived from an EMBL/GenBank/DDBJ whole genome shotgun (WGS) entry which is preliminary data.</text>
</comment>
<sequence length="405" mass="45512">MTDRSANSADVSQKPDATAMNLFYGNGVFLGHDCTHVDARKRTMALESAGVKLKGFFFRREKNNADYQPEWDNVELGVTVDNNYAKRVPALLKGLKILVNHKKDLRAAKFIMARNFDMMFIGMLAKVLTGSKAKLVYDIPDIQEFFFGTGLKGKVFRGLEKVILNQISLLVVTSPGFVTGYFEKYQNYKGKHFVWENKLLSEQMGNMPSPEQMNVHRAKVGDDNTPWTVCWHGTLRCPKSMGILAETAKRLGNKVKFYLRGKQTIYPELFEKTFAGIENVEFGGEYRTPDHLEEIYGPAHFNWCPDYFDPDGNSPLLLPNRLYQGGALGVVPLTIEGQESANYVRNHNLGHVLPEASADALVAFLEGASWDDYLAARARNYAARDSLFLEDANDLKKLLDAIDAS</sequence>
<organism evidence="1 2">
    <name type="scientific">Hirschia litorea</name>
    <dbReference type="NCBI Taxonomy" id="1199156"/>
    <lineage>
        <taxon>Bacteria</taxon>
        <taxon>Pseudomonadati</taxon>
        <taxon>Pseudomonadota</taxon>
        <taxon>Alphaproteobacteria</taxon>
        <taxon>Hyphomonadales</taxon>
        <taxon>Hyphomonadaceae</taxon>
        <taxon>Hirschia</taxon>
    </lineage>
</organism>
<dbReference type="SUPFAM" id="SSF53756">
    <property type="entry name" value="UDP-Glycosyltransferase/glycogen phosphorylase"/>
    <property type="match status" value="1"/>
</dbReference>
<dbReference type="RefSeq" id="WP_382168106.1">
    <property type="nucleotide sequence ID" value="NZ_JBHTBR010000005.1"/>
</dbReference>
<gene>
    <name evidence="1" type="ORF">ACFQS8_13140</name>
</gene>
<accession>A0ABW2IN17</accession>
<dbReference type="EMBL" id="JBHTBR010000005">
    <property type="protein sequence ID" value="MFC7292570.1"/>
    <property type="molecule type" value="Genomic_DNA"/>
</dbReference>
<name>A0ABW2IN17_9PROT</name>
<protein>
    <submittedName>
        <fullName evidence="1">Glucosyltransferase</fullName>
    </submittedName>
</protein>
<evidence type="ECO:0000313" key="1">
    <source>
        <dbReference type="EMBL" id="MFC7292570.1"/>
    </source>
</evidence>
<keyword evidence="2" id="KW-1185">Reference proteome</keyword>
<proteinExistence type="predicted"/>
<reference evidence="2" key="1">
    <citation type="journal article" date="2019" name="Int. J. Syst. Evol. Microbiol.">
        <title>The Global Catalogue of Microorganisms (GCM) 10K type strain sequencing project: providing services to taxonomists for standard genome sequencing and annotation.</title>
        <authorList>
            <consortium name="The Broad Institute Genomics Platform"/>
            <consortium name="The Broad Institute Genome Sequencing Center for Infectious Disease"/>
            <person name="Wu L."/>
            <person name="Ma J."/>
        </authorList>
    </citation>
    <scope>NUCLEOTIDE SEQUENCE [LARGE SCALE GENOMIC DNA]</scope>
    <source>
        <strain evidence="2">CCUG 51308</strain>
    </source>
</reference>
<evidence type="ECO:0000313" key="2">
    <source>
        <dbReference type="Proteomes" id="UP001596492"/>
    </source>
</evidence>